<dbReference type="SUPFAM" id="SSF103473">
    <property type="entry name" value="MFS general substrate transporter"/>
    <property type="match status" value="1"/>
</dbReference>
<evidence type="ECO:0000256" key="1">
    <source>
        <dbReference type="ARBA" id="ARBA00004651"/>
    </source>
</evidence>
<keyword evidence="3" id="KW-1003">Cell membrane</keyword>
<sequence length="389" mass="40887">MRRPDPTIGFINLGHVLVHLFMLIFPTAVLALERDWNTPYSQLLSLALGGLIAYGGGSLPAGWLGDRWSRRGMMVIFFFGTGLAAIATGFAQGPTGIFVGLTAIGLFASIYHPVGIALLVRNQAKLGKTLGINGVFGNFGIASAALITGALCDGVGWRAAFFVPGAVAVIAGLFFLMTVRATVEAPLTETRTAGALPRSLLLRVGLVLFVATICDSVIFNATTIAMPKVFSEHLAAFTESTLGIGALLSIVYVLAAMAQLLVGQLIDRHGVGRMFLPVAALQVPLLIVAAMSPGIFILPIAVALMFSVFGLIPILDAMVAVIVDERWRARVYAVSYVLSFGASPLAVPLIAYTHDAANGFSSLFLALAVIGMGTVASALFLPQRALMRA</sequence>
<dbReference type="EMBL" id="CP042906">
    <property type="protein sequence ID" value="QEX19384.1"/>
    <property type="molecule type" value="Genomic_DNA"/>
</dbReference>
<dbReference type="PANTHER" id="PTHR23517">
    <property type="entry name" value="RESISTANCE PROTEIN MDTM, PUTATIVE-RELATED-RELATED"/>
    <property type="match status" value="1"/>
</dbReference>
<dbReference type="Proteomes" id="UP000326202">
    <property type="component" value="Chromosome"/>
</dbReference>
<keyword evidence="2" id="KW-0813">Transport</keyword>
<feature type="transmembrane region" description="Helical" evidence="7">
    <location>
        <begin position="97"/>
        <end position="120"/>
    </location>
</feature>
<keyword evidence="10" id="KW-1185">Reference proteome</keyword>
<keyword evidence="6 7" id="KW-0472">Membrane</keyword>
<evidence type="ECO:0000313" key="9">
    <source>
        <dbReference type="EMBL" id="QEX19384.1"/>
    </source>
</evidence>
<feature type="transmembrane region" description="Helical" evidence="7">
    <location>
        <begin position="274"/>
        <end position="291"/>
    </location>
</feature>
<feature type="transmembrane region" description="Helical" evidence="7">
    <location>
        <begin position="72"/>
        <end position="91"/>
    </location>
</feature>
<evidence type="ECO:0000256" key="7">
    <source>
        <dbReference type="SAM" id="Phobius"/>
    </source>
</evidence>
<feature type="domain" description="Major facilitator superfamily (MFS) profile" evidence="8">
    <location>
        <begin position="7"/>
        <end position="385"/>
    </location>
</feature>
<keyword evidence="5 7" id="KW-1133">Transmembrane helix</keyword>
<feature type="transmembrane region" description="Helical" evidence="7">
    <location>
        <begin position="363"/>
        <end position="381"/>
    </location>
</feature>
<evidence type="ECO:0000259" key="8">
    <source>
        <dbReference type="PROSITE" id="PS50850"/>
    </source>
</evidence>
<dbReference type="KEGG" id="htq:FRZ44_46970"/>
<feature type="transmembrane region" description="Helical" evidence="7">
    <location>
        <begin position="44"/>
        <end position="65"/>
    </location>
</feature>
<comment type="subcellular location">
    <subcellularLocation>
        <location evidence="1">Cell membrane</location>
        <topology evidence="1">Multi-pass membrane protein</topology>
    </subcellularLocation>
</comment>
<dbReference type="Pfam" id="PF07690">
    <property type="entry name" value="MFS_1"/>
    <property type="match status" value="1"/>
</dbReference>
<proteinExistence type="predicted"/>
<feature type="transmembrane region" description="Helical" evidence="7">
    <location>
        <begin position="132"/>
        <end position="151"/>
    </location>
</feature>
<reference evidence="9 10" key="1">
    <citation type="submission" date="2019-08" db="EMBL/GenBank/DDBJ databases">
        <title>Hyperibacter terrae gen. nov., sp. nov. and Hyperibacter viscosus sp. nov., two new members in the family Rhodospirillaceae isolated from the rhizosphere of Hypericum perforatum.</title>
        <authorList>
            <person name="Noviana Z."/>
        </authorList>
    </citation>
    <scope>NUCLEOTIDE SEQUENCE [LARGE SCALE GENOMIC DNA]</scope>
    <source>
        <strain evidence="9 10">R5913</strain>
    </source>
</reference>
<dbReference type="InterPro" id="IPR036259">
    <property type="entry name" value="MFS_trans_sf"/>
</dbReference>
<dbReference type="AlphaFoldDB" id="A0A5J6MPL2"/>
<feature type="transmembrane region" description="Helical" evidence="7">
    <location>
        <begin position="297"/>
        <end position="319"/>
    </location>
</feature>
<dbReference type="InterPro" id="IPR020846">
    <property type="entry name" value="MFS_dom"/>
</dbReference>
<dbReference type="GO" id="GO:0022857">
    <property type="term" value="F:transmembrane transporter activity"/>
    <property type="evidence" value="ECO:0007669"/>
    <property type="project" value="InterPro"/>
</dbReference>
<evidence type="ECO:0000256" key="3">
    <source>
        <dbReference type="ARBA" id="ARBA00022475"/>
    </source>
</evidence>
<evidence type="ECO:0000313" key="10">
    <source>
        <dbReference type="Proteomes" id="UP000326202"/>
    </source>
</evidence>
<dbReference type="InterPro" id="IPR050171">
    <property type="entry name" value="MFS_Transporters"/>
</dbReference>
<evidence type="ECO:0000256" key="2">
    <source>
        <dbReference type="ARBA" id="ARBA00022448"/>
    </source>
</evidence>
<accession>A0A5J6MPL2</accession>
<evidence type="ECO:0000256" key="6">
    <source>
        <dbReference type="ARBA" id="ARBA00023136"/>
    </source>
</evidence>
<dbReference type="GO" id="GO:0005886">
    <property type="term" value="C:plasma membrane"/>
    <property type="evidence" value="ECO:0007669"/>
    <property type="project" value="UniProtKB-SubCell"/>
</dbReference>
<feature type="transmembrane region" description="Helical" evidence="7">
    <location>
        <begin position="331"/>
        <end position="351"/>
    </location>
</feature>
<evidence type="ECO:0000256" key="5">
    <source>
        <dbReference type="ARBA" id="ARBA00022989"/>
    </source>
</evidence>
<feature type="transmembrane region" description="Helical" evidence="7">
    <location>
        <begin position="200"/>
        <end position="222"/>
    </location>
</feature>
<feature type="transmembrane region" description="Helical" evidence="7">
    <location>
        <begin position="12"/>
        <end position="32"/>
    </location>
</feature>
<feature type="transmembrane region" description="Helical" evidence="7">
    <location>
        <begin position="242"/>
        <end position="262"/>
    </location>
</feature>
<evidence type="ECO:0000256" key="4">
    <source>
        <dbReference type="ARBA" id="ARBA00022692"/>
    </source>
</evidence>
<gene>
    <name evidence="9" type="ORF">FRZ44_46970</name>
</gene>
<keyword evidence="4 7" id="KW-0812">Transmembrane</keyword>
<dbReference type="PANTHER" id="PTHR23517:SF2">
    <property type="entry name" value="MULTIDRUG RESISTANCE PROTEIN MDTH"/>
    <property type="match status" value="1"/>
</dbReference>
<dbReference type="InterPro" id="IPR011701">
    <property type="entry name" value="MFS"/>
</dbReference>
<dbReference type="Gene3D" id="1.20.1250.20">
    <property type="entry name" value="MFS general substrate transporter like domains"/>
    <property type="match status" value="2"/>
</dbReference>
<dbReference type="PROSITE" id="PS50850">
    <property type="entry name" value="MFS"/>
    <property type="match status" value="1"/>
</dbReference>
<feature type="transmembrane region" description="Helical" evidence="7">
    <location>
        <begin position="157"/>
        <end position="179"/>
    </location>
</feature>
<organism evidence="9 10">
    <name type="scientific">Hypericibacter terrae</name>
    <dbReference type="NCBI Taxonomy" id="2602015"/>
    <lineage>
        <taxon>Bacteria</taxon>
        <taxon>Pseudomonadati</taxon>
        <taxon>Pseudomonadota</taxon>
        <taxon>Alphaproteobacteria</taxon>
        <taxon>Rhodospirillales</taxon>
        <taxon>Dongiaceae</taxon>
        <taxon>Hypericibacter</taxon>
    </lineage>
</organism>
<protein>
    <submittedName>
        <fullName evidence="9">MFS transporter</fullName>
    </submittedName>
</protein>
<dbReference type="RefSeq" id="WP_191908264.1">
    <property type="nucleotide sequence ID" value="NZ_CP042906.1"/>
</dbReference>
<name>A0A5J6MPL2_9PROT</name>